<evidence type="ECO:0000256" key="7">
    <source>
        <dbReference type="ARBA" id="ARBA00023315"/>
    </source>
</evidence>
<dbReference type="Pfam" id="PF01553">
    <property type="entry name" value="Acyltransferase"/>
    <property type="match status" value="1"/>
</dbReference>
<dbReference type="SUPFAM" id="SSF69593">
    <property type="entry name" value="Glycerol-3-phosphate (1)-acyltransferase"/>
    <property type="match status" value="1"/>
</dbReference>
<feature type="transmembrane region" description="Helical" evidence="8">
    <location>
        <begin position="318"/>
        <end position="337"/>
    </location>
</feature>
<comment type="pathway">
    <text evidence="2">Phospholipid metabolism; CDP-diacylglycerol biosynthesis; CDP-diacylglycerol from sn-glycerol 3-phosphate: step 2/3.</text>
</comment>
<dbReference type="EMBL" id="JBAMMX010000002">
    <property type="protein sequence ID" value="KAK6946204.1"/>
    <property type="molecule type" value="Genomic_DNA"/>
</dbReference>
<protein>
    <recommendedName>
        <fullName evidence="5">1-acylglycerol-3-phosphate O-acyltransferase</fullName>
        <ecNumber evidence="5">2.3.1.51</ecNumber>
    </recommendedName>
</protein>
<evidence type="ECO:0000259" key="9">
    <source>
        <dbReference type="SMART" id="SM00563"/>
    </source>
</evidence>
<dbReference type="GO" id="GO:0003841">
    <property type="term" value="F:1-acylglycerol-3-phosphate O-acyltransferase activity"/>
    <property type="evidence" value="ECO:0007669"/>
    <property type="project" value="UniProtKB-EC"/>
</dbReference>
<reference evidence="10 11" key="1">
    <citation type="submission" date="2023-12" db="EMBL/GenBank/DDBJ databases">
        <title>A high-quality genome assembly for Dillenia turbinata (Dilleniales).</title>
        <authorList>
            <person name="Chanderbali A."/>
        </authorList>
    </citation>
    <scope>NUCLEOTIDE SEQUENCE [LARGE SCALE GENOMIC DNA]</scope>
    <source>
        <strain evidence="10">LSX21</strain>
        <tissue evidence="10">Leaf</tissue>
    </source>
</reference>
<evidence type="ECO:0000313" key="10">
    <source>
        <dbReference type="EMBL" id="KAK6946204.1"/>
    </source>
</evidence>
<comment type="caution">
    <text evidence="10">The sequence shown here is derived from an EMBL/GenBank/DDBJ whole genome shotgun (WGS) entry which is preliminary data.</text>
</comment>
<sequence length="373" mass="42867">MEACEPLMEKDRLRPQFLTPLRTIRGVLCLAIMLSTSFMTLVYGGFVTAVVVRLFSIHYSRRGTSFIFGAWLALWPFLFEKINGTKVVFSGDSIPAGERVLIIANHRTLVDWIYLWDLGLRKGRLGYIKYILKSLLMKVPIYGWAFHLLEFISVERKWDVDQSHLHQMLSTFKDPRDPLWLVLFPEGYIYKEQNCLRSQKYAAENGLPILTHVLLPKTKGYCACLEELTGSLDAVYDVTIGYKHHCPSLLDNLFGVVPSEVHIHVHRIPFNDIATSEDDASAWLIHAFQLKDQLLSDFYLRGNFPNEGTEGDLSILKCLANFAGVIAFTGVFTYLTIFSFIWFKLYSCLVCFYLVFATFFNFRPVPILSHLEF</sequence>
<dbReference type="AlphaFoldDB" id="A0AAN8WAK4"/>
<comment type="pathway">
    <text evidence="3">Lipid metabolism.</text>
</comment>
<dbReference type="EC" id="2.3.1.51" evidence="5"/>
<proteinExistence type="inferred from homology"/>
<dbReference type="InterPro" id="IPR032098">
    <property type="entry name" value="Acyltransf_C"/>
</dbReference>
<keyword evidence="11" id="KW-1185">Reference proteome</keyword>
<name>A0AAN8WAK4_9MAGN</name>
<keyword evidence="7 10" id="KW-0012">Acyltransferase</keyword>
<feature type="transmembrane region" description="Helical" evidence="8">
    <location>
        <begin position="343"/>
        <end position="362"/>
    </location>
</feature>
<evidence type="ECO:0000256" key="2">
    <source>
        <dbReference type="ARBA" id="ARBA00004728"/>
    </source>
</evidence>
<accession>A0AAN8WAK4</accession>
<dbReference type="SMART" id="SM00563">
    <property type="entry name" value="PlsC"/>
    <property type="match status" value="1"/>
</dbReference>
<keyword evidence="6" id="KW-0808">Transferase</keyword>
<dbReference type="PANTHER" id="PTHR10983">
    <property type="entry name" value="1-ACYLGLYCEROL-3-PHOSPHATE ACYLTRANSFERASE-RELATED"/>
    <property type="match status" value="1"/>
</dbReference>
<evidence type="ECO:0000256" key="1">
    <source>
        <dbReference type="ARBA" id="ARBA00001141"/>
    </source>
</evidence>
<evidence type="ECO:0000256" key="4">
    <source>
        <dbReference type="ARBA" id="ARBA00008655"/>
    </source>
</evidence>
<evidence type="ECO:0000313" key="11">
    <source>
        <dbReference type="Proteomes" id="UP001370490"/>
    </source>
</evidence>
<comment type="similarity">
    <text evidence="4">Belongs to the 1-acyl-sn-glycerol-3-phosphate acyltransferase family.</text>
</comment>
<keyword evidence="8" id="KW-0472">Membrane</keyword>
<keyword evidence="8" id="KW-1133">Transmembrane helix</keyword>
<dbReference type="InterPro" id="IPR002123">
    <property type="entry name" value="Plipid/glycerol_acylTrfase"/>
</dbReference>
<feature type="non-terminal residue" evidence="10">
    <location>
        <position position="373"/>
    </location>
</feature>
<dbReference type="CDD" id="cd07990">
    <property type="entry name" value="LPLAT_LCLAT1-like"/>
    <property type="match status" value="1"/>
</dbReference>
<gene>
    <name evidence="10" type="ORF">RJ641_013748</name>
</gene>
<dbReference type="Pfam" id="PF16076">
    <property type="entry name" value="Acyltransf_C"/>
    <property type="match status" value="1"/>
</dbReference>
<feature type="transmembrane region" description="Helical" evidence="8">
    <location>
        <begin position="24"/>
        <end position="52"/>
    </location>
</feature>
<dbReference type="Proteomes" id="UP001370490">
    <property type="component" value="Unassembled WGS sequence"/>
</dbReference>
<comment type="catalytic activity">
    <reaction evidence="1">
        <text>a 1-acyl-sn-glycero-3-phosphate + an acyl-CoA = a 1,2-diacyl-sn-glycero-3-phosphate + CoA</text>
        <dbReference type="Rhea" id="RHEA:19709"/>
        <dbReference type="ChEBI" id="CHEBI:57287"/>
        <dbReference type="ChEBI" id="CHEBI:57970"/>
        <dbReference type="ChEBI" id="CHEBI:58342"/>
        <dbReference type="ChEBI" id="CHEBI:58608"/>
        <dbReference type="EC" id="2.3.1.51"/>
    </reaction>
</comment>
<evidence type="ECO:0000256" key="3">
    <source>
        <dbReference type="ARBA" id="ARBA00005189"/>
    </source>
</evidence>
<evidence type="ECO:0000256" key="6">
    <source>
        <dbReference type="ARBA" id="ARBA00022679"/>
    </source>
</evidence>
<keyword evidence="8" id="KW-0812">Transmembrane</keyword>
<dbReference type="GO" id="GO:0012505">
    <property type="term" value="C:endomembrane system"/>
    <property type="evidence" value="ECO:0007669"/>
    <property type="project" value="TreeGrafter"/>
</dbReference>
<evidence type="ECO:0000256" key="5">
    <source>
        <dbReference type="ARBA" id="ARBA00013211"/>
    </source>
</evidence>
<organism evidence="10 11">
    <name type="scientific">Dillenia turbinata</name>
    <dbReference type="NCBI Taxonomy" id="194707"/>
    <lineage>
        <taxon>Eukaryota</taxon>
        <taxon>Viridiplantae</taxon>
        <taxon>Streptophyta</taxon>
        <taxon>Embryophyta</taxon>
        <taxon>Tracheophyta</taxon>
        <taxon>Spermatophyta</taxon>
        <taxon>Magnoliopsida</taxon>
        <taxon>eudicotyledons</taxon>
        <taxon>Gunneridae</taxon>
        <taxon>Pentapetalae</taxon>
        <taxon>Dilleniales</taxon>
        <taxon>Dilleniaceae</taxon>
        <taxon>Dillenia</taxon>
    </lineage>
</organism>
<evidence type="ECO:0000256" key="8">
    <source>
        <dbReference type="SAM" id="Phobius"/>
    </source>
</evidence>
<dbReference type="PANTHER" id="PTHR10983:SF74">
    <property type="entry name" value="1-ACYL-SN-GLYCEROL-3-PHOSPHATE ACYLTRANSFERASE 5-RELATED"/>
    <property type="match status" value="1"/>
</dbReference>
<feature type="domain" description="Phospholipid/glycerol acyltransferase" evidence="9">
    <location>
        <begin position="100"/>
        <end position="222"/>
    </location>
</feature>